<evidence type="ECO:0000259" key="1">
    <source>
        <dbReference type="PROSITE" id="PS50943"/>
    </source>
</evidence>
<dbReference type="SUPFAM" id="SSF47413">
    <property type="entry name" value="lambda repressor-like DNA-binding domains"/>
    <property type="match status" value="1"/>
</dbReference>
<gene>
    <name evidence="2" type="ORF">MUN89_02780</name>
</gene>
<evidence type="ECO:0000313" key="3">
    <source>
        <dbReference type="Proteomes" id="UP000831787"/>
    </source>
</evidence>
<evidence type="ECO:0000313" key="2">
    <source>
        <dbReference type="EMBL" id="UOQ44894.1"/>
    </source>
</evidence>
<feature type="domain" description="HTH cro/C1-type" evidence="1">
    <location>
        <begin position="9"/>
        <end position="43"/>
    </location>
</feature>
<dbReference type="Pfam" id="PF01381">
    <property type="entry name" value="HTH_3"/>
    <property type="match status" value="1"/>
</dbReference>
<organism evidence="2 3">
    <name type="scientific">Halobacillus salinarum</name>
    <dbReference type="NCBI Taxonomy" id="2932257"/>
    <lineage>
        <taxon>Bacteria</taxon>
        <taxon>Bacillati</taxon>
        <taxon>Bacillota</taxon>
        <taxon>Bacilli</taxon>
        <taxon>Bacillales</taxon>
        <taxon>Bacillaceae</taxon>
        <taxon>Halobacillus</taxon>
    </lineage>
</organism>
<protein>
    <submittedName>
        <fullName evidence="2">Helix-turn-helix domain-containing protein</fullName>
    </submittedName>
</protein>
<keyword evidence="3" id="KW-1185">Reference proteome</keyword>
<proteinExistence type="predicted"/>
<dbReference type="InterPro" id="IPR001387">
    <property type="entry name" value="Cro/C1-type_HTH"/>
</dbReference>
<dbReference type="Proteomes" id="UP000831787">
    <property type="component" value="Chromosome"/>
</dbReference>
<dbReference type="RefSeq" id="WP_244711207.1">
    <property type="nucleotide sequence ID" value="NZ_CP095073.1"/>
</dbReference>
<dbReference type="EMBL" id="CP095073">
    <property type="protein sequence ID" value="UOQ44894.1"/>
    <property type="molecule type" value="Genomic_DNA"/>
</dbReference>
<sequence length="49" mass="5647">MKHGVRNAVKDFRKERGLTQDQLAERILVTRQTIIAIENNVMNLPSGQR</sequence>
<dbReference type="Gene3D" id="1.10.260.40">
    <property type="entry name" value="lambda repressor-like DNA-binding domains"/>
    <property type="match status" value="1"/>
</dbReference>
<dbReference type="CDD" id="cd00093">
    <property type="entry name" value="HTH_XRE"/>
    <property type="match status" value="1"/>
</dbReference>
<dbReference type="PROSITE" id="PS50943">
    <property type="entry name" value="HTH_CROC1"/>
    <property type="match status" value="1"/>
</dbReference>
<reference evidence="2 3" key="1">
    <citation type="submission" date="2022-04" db="EMBL/GenBank/DDBJ databases">
        <title>Halobacillus sp. isolated from saltern.</title>
        <authorList>
            <person name="Won M."/>
            <person name="Lee C.-M."/>
            <person name="Woen H.-Y."/>
            <person name="Kwon S.-W."/>
        </authorList>
    </citation>
    <scope>NUCLEOTIDE SEQUENCE [LARGE SCALE GENOMIC DNA]</scope>
    <source>
        <strain evidence="2 3">SSBR10-3</strain>
    </source>
</reference>
<accession>A0ABY4EML2</accession>
<name>A0ABY4EML2_9BACI</name>
<dbReference type="InterPro" id="IPR010982">
    <property type="entry name" value="Lambda_DNA-bd_dom_sf"/>
</dbReference>